<protein>
    <submittedName>
        <fullName evidence="1">Uncharacterized protein</fullName>
    </submittedName>
</protein>
<dbReference type="GeneTree" id="ENSGT00390000004541"/>
<organism evidence="1 2">
    <name type="scientific">Laticauda laticaudata</name>
    <name type="common">Blue-ringed sea krait</name>
    <name type="synonym">Blue-lipped sea krait</name>
    <dbReference type="NCBI Taxonomy" id="8630"/>
    <lineage>
        <taxon>Eukaryota</taxon>
        <taxon>Metazoa</taxon>
        <taxon>Chordata</taxon>
        <taxon>Craniata</taxon>
        <taxon>Vertebrata</taxon>
        <taxon>Euteleostomi</taxon>
        <taxon>Lepidosauria</taxon>
        <taxon>Squamata</taxon>
        <taxon>Bifurcata</taxon>
        <taxon>Unidentata</taxon>
        <taxon>Episquamata</taxon>
        <taxon>Toxicofera</taxon>
        <taxon>Serpentes</taxon>
        <taxon>Colubroidea</taxon>
        <taxon>Elapidae</taxon>
        <taxon>Laticaudinae</taxon>
        <taxon>Laticauda</taxon>
    </lineage>
</organism>
<accession>A0A8C5WV31</accession>
<dbReference type="AlphaFoldDB" id="A0A8C5WV31"/>
<dbReference type="Proteomes" id="UP000694406">
    <property type="component" value="Unplaced"/>
</dbReference>
<sequence length="265" mass="31472">KNVAYDWSPQLYDHHSIPTHMVKIWMFENWHILVMVIYTVNLESRYLLIQEDYPSEEFTKVYLIKFLKIQSAKKATKRKLDEQNFFGSLLYICYAPEFERNQRQTKIYSKSNQLQRFQHIHRAPSIFLLHIIIETYYISFRKAFPESLSSTHYSHHCATKSACFCQNIRMDKKQQQRVHNTLACWNVEKKDPCDEDLGRLIRGEDNKFALLGREPNTEETIFGPRLQKIPKIDMDNSMNITAILILNRLKKDFILCTKGLQTCQV</sequence>
<name>A0A8C5WV31_LATLA</name>
<evidence type="ECO:0000313" key="1">
    <source>
        <dbReference type="Ensembl" id="ENSLLTP00000015897.1"/>
    </source>
</evidence>
<dbReference type="PANTHER" id="PTHR20957:SF0">
    <property type="entry name" value="RNA-BINDING PROTEIN 48"/>
    <property type="match status" value="1"/>
</dbReference>
<reference evidence="1" key="2">
    <citation type="submission" date="2025-09" db="UniProtKB">
        <authorList>
            <consortium name="Ensembl"/>
        </authorList>
    </citation>
    <scope>IDENTIFICATION</scope>
</reference>
<dbReference type="PANTHER" id="PTHR20957">
    <property type="entry name" value="RNA-BINDING PROTEIN 48"/>
    <property type="match status" value="1"/>
</dbReference>
<reference evidence="1" key="1">
    <citation type="submission" date="2025-08" db="UniProtKB">
        <authorList>
            <consortium name="Ensembl"/>
        </authorList>
    </citation>
    <scope>IDENTIFICATION</scope>
</reference>
<dbReference type="InterPro" id="IPR039599">
    <property type="entry name" value="RBM48"/>
</dbReference>
<evidence type="ECO:0000313" key="2">
    <source>
        <dbReference type="Proteomes" id="UP000694406"/>
    </source>
</evidence>
<dbReference type="GO" id="GO:0005654">
    <property type="term" value="C:nucleoplasm"/>
    <property type="evidence" value="ECO:0007669"/>
    <property type="project" value="TreeGrafter"/>
</dbReference>
<keyword evidence="2" id="KW-1185">Reference proteome</keyword>
<dbReference type="Ensembl" id="ENSLLTT00000016509.1">
    <property type="protein sequence ID" value="ENSLLTP00000015897.1"/>
    <property type="gene ID" value="ENSLLTG00000012153.1"/>
</dbReference>
<proteinExistence type="predicted"/>